<proteinExistence type="predicted"/>
<feature type="compositionally biased region" description="Basic and acidic residues" evidence="1">
    <location>
        <begin position="10"/>
        <end position="27"/>
    </location>
</feature>
<name>A0A6S6VU33_9PLEO</name>
<protein>
    <submittedName>
        <fullName evidence="2">Uncharacterized protein</fullName>
    </submittedName>
</protein>
<accession>A0A6S6VU33</accession>
<organism evidence="2 3">
    <name type="scientific">Pyrenophora teres f. teres</name>
    <dbReference type="NCBI Taxonomy" id="97479"/>
    <lineage>
        <taxon>Eukaryota</taxon>
        <taxon>Fungi</taxon>
        <taxon>Dikarya</taxon>
        <taxon>Ascomycota</taxon>
        <taxon>Pezizomycotina</taxon>
        <taxon>Dothideomycetes</taxon>
        <taxon>Pleosporomycetidae</taxon>
        <taxon>Pleosporales</taxon>
        <taxon>Pleosporineae</taxon>
        <taxon>Pleosporaceae</taxon>
        <taxon>Pyrenophora</taxon>
    </lineage>
</organism>
<evidence type="ECO:0000313" key="2">
    <source>
        <dbReference type="EMBL" id="CAE7022827.1"/>
    </source>
</evidence>
<feature type="region of interest" description="Disordered" evidence="1">
    <location>
        <begin position="1"/>
        <end position="27"/>
    </location>
</feature>
<evidence type="ECO:0000313" key="3">
    <source>
        <dbReference type="Proteomes" id="UP000472372"/>
    </source>
</evidence>
<dbReference type="Proteomes" id="UP000472372">
    <property type="component" value="Chromosome 3"/>
</dbReference>
<gene>
    <name evidence="2" type="ORF">PTTW11_03489</name>
</gene>
<reference evidence="2" key="1">
    <citation type="submission" date="2021-02" db="EMBL/GenBank/DDBJ databases">
        <authorList>
            <person name="Syme A R."/>
            <person name="Syme A R."/>
            <person name="Moolhuijzen P."/>
        </authorList>
    </citation>
    <scope>NUCLEOTIDE SEQUENCE</scope>
    <source>
        <strain evidence="2">W1-1</strain>
    </source>
</reference>
<evidence type="ECO:0000256" key="1">
    <source>
        <dbReference type="SAM" id="MobiDB-lite"/>
    </source>
</evidence>
<sequence>MVHTGPKNKVWKEEHRRQETTEGQRWKVQDREAQAYERLKNSYAEGVPAGDYRNIEGGHIKIVPFGGSFIKGVVTDEYRAGPPGTLWVPMIPEGELDQPFDWERYGAKYQDPFEFWSAMQLQVGFNELGYKSDPNGKKWRIFQLKQVRVVAGEGDTRVYRVFSGNTLDKTREYYCQAADGNYTIVSPDPAAI</sequence>
<dbReference type="EMBL" id="HG992979">
    <property type="protein sequence ID" value="CAE7022827.1"/>
    <property type="molecule type" value="Genomic_DNA"/>
</dbReference>
<dbReference type="AlphaFoldDB" id="A0A6S6VU33"/>